<dbReference type="PANTHER" id="PTHR42998">
    <property type="entry name" value="TYPE I RESTRICTION ENZYME HINDVIIP M PROTEIN-RELATED"/>
    <property type="match status" value="1"/>
</dbReference>
<dbReference type="SUPFAM" id="SSF53335">
    <property type="entry name" value="S-adenosyl-L-methionine-dependent methyltransferases"/>
    <property type="match status" value="1"/>
</dbReference>
<dbReference type="PANTHER" id="PTHR42998:SF1">
    <property type="entry name" value="TYPE I RESTRICTION ENZYME HINDI METHYLASE SUBUNIT"/>
    <property type="match status" value="1"/>
</dbReference>
<dbReference type="InterPro" id="IPR007409">
    <property type="entry name" value="Restrct_endonuc_type1_HsdR_N"/>
</dbReference>
<evidence type="ECO:0000259" key="2">
    <source>
        <dbReference type="Pfam" id="PF04313"/>
    </source>
</evidence>
<organism evidence="3 4">
    <name type="scientific">Candidatus Woesebacteria bacterium GW2011_GWA2_40_7b</name>
    <dbReference type="NCBI Taxonomy" id="1618563"/>
    <lineage>
        <taxon>Bacteria</taxon>
        <taxon>Candidatus Woeseibacteriota</taxon>
    </lineage>
</organism>
<evidence type="ECO:0000313" key="3">
    <source>
        <dbReference type="EMBL" id="KKR69730.1"/>
    </source>
</evidence>
<dbReference type="GO" id="GO:0008170">
    <property type="term" value="F:N-methyltransferase activity"/>
    <property type="evidence" value="ECO:0007669"/>
    <property type="project" value="InterPro"/>
</dbReference>
<protein>
    <submittedName>
        <fullName evidence="3">Type I restriction-modification system methyltransferase subunit</fullName>
    </submittedName>
</protein>
<dbReference type="CDD" id="cd02440">
    <property type="entry name" value="AdoMet_MTases"/>
    <property type="match status" value="1"/>
</dbReference>
<dbReference type="Gene3D" id="3.90.1570.50">
    <property type="match status" value="1"/>
</dbReference>
<dbReference type="EMBL" id="LBZK01000038">
    <property type="protein sequence ID" value="KKR69730.1"/>
    <property type="molecule type" value="Genomic_DNA"/>
</dbReference>
<dbReference type="Gene3D" id="3.40.50.150">
    <property type="entry name" value="Vaccinia Virus protein VP39"/>
    <property type="match status" value="1"/>
</dbReference>
<dbReference type="PRINTS" id="PR00507">
    <property type="entry name" value="N12N6MTFRASE"/>
</dbReference>
<proteinExistence type="predicted"/>
<accession>A0A0G0VCE1</accession>
<dbReference type="AlphaFoldDB" id="A0A0G0VCE1"/>
<dbReference type="GO" id="GO:0009035">
    <property type="term" value="F:type I site-specific deoxyribonuclease activity"/>
    <property type="evidence" value="ECO:0007669"/>
    <property type="project" value="UniProtKB-EC"/>
</dbReference>
<gene>
    <name evidence="3" type="ORF">UU12_C0038G0007</name>
</gene>
<dbReference type="InterPro" id="IPR029063">
    <property type="entry name" value="SAM-dependent_MTases_sf"/>
</dbReference>
<evidence type="ECO:0000259" key="1">
    <source>
        <dbReference type="Pfam" id="PF02384"/>
    </source>
</evidence>
<dbReference type="STRING" id="1618563.UU12_C0038G0007"/>
<feature type="domain" description="DNA methylase adenine-specific" evidence="1">
    <location>
        <begin position="243"/>
        <end position="454"/>
    </location>
</feature>
<dbReference type="Pfam" id="PF02384">
    <property type="entry name" value="N6_Mtase"/>
    <property type="match status" value="1"/>
</dbReference>
<name>A0A0G0VCE1_9BACT</name>
<dbReference type="InterPro" id="IPR003356">
    <property type="entry name" value="DNA_methylase_A-5"/>
</dbReference>
<dbReference type="Pfam" id="PF04313">
    <property type="entry name" value="HSDR_N"/>
    <property type="match status" value="1"/>
</dbReference>
<dbReference type="GO" id="GO:0032259">
    <property type="term" value="P:methylation"/>
    <property type="evidence" value="ECO:0007669"/>
    <property type="project" value="UniProtKB-KW"/>
</dbReference>
<dbReference type="GO" id="GO:0003677">
    <property type="term" value="F:DNA binding"/>
    <property type="evidence" value="ECO:0007669"/>
    <property type="project" value="UniProtKB-KW"/>
</dbReference>
<dbReference type="GO" id="GO:0005524">
    <property type="term" value="F:ATP binding"/>
    <property type="evidence" value="ECO:0007669"/>
    <property type="project" value="UniProtKB-KW"/>
</dbReference>
<keyword evidence="3" id="KW-0808">Transferase</keyword>
<sequence>MVDNQKQEIEYVIQDVLPIFASQLGYPLPEDEKNTRIQSIPVRIGSGIKKPDVVYYHDGVPVFLIEAKRSGNLEDAINQALSYIRNYPVDEYSRDGIKPRFFAVTVGKNYFFFAHRFEIEKNNFKDWAEKLEIPITFTELLEEYGLKKIEKREIFTPDVFRKEILNELGPIFKFEDKITPDVVKNVGLQLLSFLQYGKDFTGHRPYVDLENHKDRQTQIRHVYEKFDWANSLGPENAKEFRSYILRSFQGTNLNQYLTEQCVIAFMLNLADSLNPETRVLDFECGSGGFLAAVIDRGVELENIRGVDIDELPYIIAKTYLAIYFSKTGFESIDTLPVKKDNGLFYQGNSWDLVIGNPAGGNKYVHGDLVKIGESLNRDLDNNGKLDDNLSEYNLSIQQAVTSAMTGGKICLVLPEGFFSNSQDEILRKYISKHCKVKAIVSLPRGVFKKGTNVKQQQRGSQVSSQKMSIVLLEKTNEVNKENIIGELDLNELDYPVFLASVNEPEFKGGSIEDWLESELNIVFEQWREWQENNKLKEIPIIDIKVVPMEEPKTATLSLFEDKEEVVVKKSIETKSKTKISEFLEDLFK</sequence>
<dbReference type="Proteomes" id="UP000034562">
    <property type="component" value="Unassembled WGS sequence"/>
</dbReference>
<feature type="domain" description="Restriction endonuclease type I HsdR N-terminal" evidence="2">
    <location>
        <begin position="43"/>
        <end position="86"/>
    </location>
</feature>
<reference evidence="3 4" key="1">
    <citation type="journal article" date="2015" name="Nature">
        <title>rRNA introns, odd ribosomes, and small enigmatic genomes across a large radiation of phyla.</title>
        <authorList>
            <person name="Brown C.T."/>
            <person name="Hug L.A."/>
            <person name="Thomas B.C."/>
            <person name="Sharon I."/>
            <person name="Castelle C.J."/>
            <person name="Singh A."/>
            <person name="Wilkins M.J."/>
            <person name="Williams K.H."/>
            <person name="Banfield J.F."/>
        </authorList>
    </citation>
    <scope>NUCLEOTIDE SEQUENCE [LARGE SCALE GENOMIC DNA]</scope>
</reference>
<comment type="caution">
    <text evidence="3">The sequence shown here is derived from an EMBL/GenBank/DDBJ whole genome shotgun (WGS) entry which is preliminary data.</text>
</comment>
<dbReference type="InterPro" id="IPR052916">
    <property type="entry name" value="Type-I_RE_MTase_Subunit"/>
</dbReference>
<keyword evidence="3" id="KW-0489">Methyltransferase</keyword>
<dbReference type="GO" id="GO:0009307">
    <property type="term" value="P:DNA restriction-modification system"/>
    <property type="evidence" value="ECO:0007669"/>
    <property type="project" value="UniProtKB-KW"/>
</dbReference>
<evidence type="ECO:0000313" key="4">
    <source>
        <dbReference type="Proteomes" id="UP000034562"/>
    </source>
</evidence>